<organism evidence="4 5">
    <name type="scientific">Solicola gregarius</name>
    <dbReference type="NCBI Taxonomy" id="2908642"/>
    <lineage>
        <taxon>Bacteria</taxon>
        <taxon>Bacillati</taxon>
        <taxon>Actinomycetota</taxon>
        <taxon>Actinomycetes</taxon>
        <taxon>Propionibacteriales</taxon>
        <taxon>Nocardioidaceae</taxon>
        <taxon>Solicola</taxon>
    </lineage>
</organism>
<dbReference type="EMBL" id="CP094970">
    <property type="protein sequence ID" value="UYM04463.1"/>
    <property type="molecule type" value="Genomic_DNA"/>
</dbReference>
<evidence type="ECO:0000313" key="5">
    <source>
        <dbReference type="Proteomes" id="UP001164390"/>
    </source>
</evidence>
<dbReference type="InterPro" id="IPR000182">
    <property type="entry name" value="GNAT_dom"/>
</dbReference>
<dbReference type="Gene3D" id="3.40.630.30">
    <property type="match status" value="1"/>
</dbReference>
<dbReference type="AlphaFoldDB" id="A0AA46TH88"/>
<sequence>MTVELRTMSEAEFAAYRDYAIAEYAKDNVRAGTMLSAEAPEAAKRQFEELLPDGAATEGNHLLLAEHDGERVGILWLQIRAPKAFVYDIEVDEPGRGRGHGRAIMLAGQAFAHERGAASIGLHVFADNSAAVRLYEMLGYDVVSQKMSRTLP</sequence>
<feature type="domain" description="N-acetyltransferase" evidence="3">
    <location>
        <begin position="3"/>
        <end position="152"/>
    </location>
</feature>
<dbReference type="InterPro" id="IPR050832">
    <property type="entry name" value="Bact_Acetyltransf"/>
</dbReference>
<dbReference type="CDD" id="cd04301">
    <property type="entry name" value="NAT_SF"/>
    <property type="match status" value="1"/>
</dbReference>
<dbReference type="PANTHER" id="PTHR43877:SF2">
    <property type="entry name" value="AMINOALKYLPHOSPHONATE N-ACETYLTRANSFERASE-RELATED"/>
    <property type="match status" value="1"/>
</dbReference>
<accession>A0AA46TH88</accession>
<reference evidence="4" key="1">
    <citation type="submission" date="2022-01" db="EMBL/GenBank/DDBJ databases">
        <title>Nocardioidaceae gen. sp. A5X3R13.</title>
        <authorList>
            <person name="Lopez Marin M.A."/>
            <person name="Uhlik O."/>
        </authorList>
    </citation>
    <scope>NUCLEOTIDE SEQUENCE</scope>
    <source>
        <strain evidence="4">A5X3R13</strain>
    </source>
</reference>
<dbReference type="PANTHER" id="PTHR43877">
    <property type="entry name" value="AMINOALKYLPHOSPHONATE N-ACETYLTRANSFERASE-RELATED-RELATED"/>
    <property type="match status" value="1"/>
</dbReference>
<dbReference type="KEGG" id="sgrg:L0C25_18275"/>
<protein>
    <submittedName>
        <fullName evidence="4">GNAT family N-acetyltransferase</fullName>
    </submittedName>
</protein>
<gene>
    <name evidence="4" type="ORF">L0C25_18275</name>
</gene>
<dbReference type="Pfam" id="PF00583">
    <property type="entry name" value="Acetyltransf_1"/>
    <property type="match status" value="1"/>
</dbReference>
<evidence type="ECO:0000256" key="1">
    <source>
        <dbReference type="ARBA" id="ARBA00022679"/>
    </source>
</evidence>
<proteinExistence type="predicted"/>
<keyword evidence="5" id="KW-1185">Reference proteome</keyword>
<dbReference type="Proteomes" id="UP001164390">
    <property type="component" value="Chromosome"/>
</dbReference>
<dbReference type="PROSITE" id="PS51186">
    <property type="entry name" value="GNAT"/>
    <property type="match status" value="1"/>
</dbReference>
<name>A0AA46TH88_9ACTN</name>
<dbReference type="GO" id="GO:0016747">
    <property type="term" value="F:acyltransferase activity, transferring groups other than amino-acyl groups"/>
    <property type="evidence" value="ECO:0007669"/>
    <property type="project" value="InterPro"/>
</dbReference>
<dbReference type="RefSeq" id="WP_271633182.1">
    <property type="nucleotide sequence ID" value="NZ_CP094970.1"/>
</dbReference>
<keyword evidence="1" id="KW-0808">Transferase</keyword>
<dbReference type="SUPFAM" id="SSF55729">
    <property type="entry name" value="Acyl-CoA N-acyltransferases (Nat)"/>
    <property type="match status" value="1"/>
</dbReference>
<dbReference type="InterPro" id="IPR016181">
    <property type="entry name" value="Acyl_CoA_acyltransferase"/>
</dbReference>
<evidence type="ECO:0000313" key="4">
    <source>
        <dbReference type="EMBL" id="UYM04463.1"/>
    </source>
</evidence>
<evidence type="ECO:0000259" key="3">
    <source>
        <dbReference type="PROSITE" id="PS51186"/>
    </source>
</evidence>
<evidence type="ECO:0000256" key="2">
    <source>
        <dbReference type="ARBA" id="ARBA00023315"/>
    </source>
</evidence>
<keyword evidence="2" id="KW-0012">Acyltransferase</keyword>